<dbReference type="PROSITE" id="PS51000">
    <property type="entry name" value="HTH_DEOR_2"/>
    <property type="match status" value="1"/>
</dbReference>
<name>A0A841KLY4_9FIRM</name>
<gene>
    <name evidence="4" type="ORF">HNQ80_000493</name>
</gene>
<evidence type="ECO:0000313" key="4">
    <source>
        <dbReference type="EMBL" id="MBB6214413.1"/>
    </source>
</evidence>
<dbReference type="GO" id="GO:0003677">
    <property type="term" value="F:DNA binding"/>
    <property type="evidence" value="ECO:0007669"/>
    <property type="project" value="UniProtKB-KW"/>
</dbReference>
<dbReference type="PANTHER" id="PTHR34580:SF1">
    <property type="entry name" value="PROTEIN PAFC"/>
    <property type="match status" value="1"/>
</dbReference>
<dbReference type="SUPFAM" id="SSF46785">
    <property type="entry name" value="Winged helix' DNA-binding domain"/>
    <property type="match status" value="1"/>
</dbReference>
<sequence length="303" mass="35782">MKLERLLAIVIKLLNKERVTAKELADYFEVSVRTIQRDIEAINMAGIPVFAYKGQNGGYGVLEDYVISKSYFTKTEQSLLLTALQGVYKAYDDKNLQDIMDKLSAVKRKDHPIKTNNVLMDFSPWGDSVKRREKVNIIRRAIEENKIIKINYLDLNGKATWREVEPMALILKVNIWYLHGYCHLRQDYRLFKLTRIRELQVTDHGFMRREGPVMYDFDHDKREKIKLILKFEQEALSRLDQYFELEGLDIQGDGSVYVTVKYPEDEWVYGMILSFGDKVEVIEPERIRRIILERTKNILKKYE</sequence>
<evidence type="ECO:0000256" key="2">
    <source>
        <dbReference type="ARBA" id="ARBA00023163"/>
    </source>
</evidence>
<dbReference type="Pfam" id="PF25583">
    <property type="entry name" value="WCX"/>
    <property type="match status" value="1"/>
</dbReference>
<dbReference type="InterPro" id="IPR001034">
    <property type="entry name" value="DeoR_HTH"/>
</dbReference>
<dbReference type="InterPro" id="IPR036390">
    <property type="entry name" value="WH_DNA-bd_sf"/>
</dbReference>
<dbReference type="InterPro" id="IPR057727">
    <property type="entry name" value="WCX_dom"/>
</dbReference>
<dbReference type="RefSeq" id="WP_184307824.1">
    <property type="nucleotide sequence ID" value="NZ_JACHEN010000002.1"/>
</dbReference>
<dbReference type="InterPro" id="IPR051534">
    <property type="entry name" value="CBASS_pafABC_assoc_protein"/>
</dbReference>
<organism evidence="4 5">
    <name type="scientific">Anaerosolibacter carboniphilus</name>
    <dbReference type="NCBI Taxonomy" id="1417629"/>
    <lineage>
        <taxon>Bacteria</taxon>
        <taxon>Bacillati</taxon>
        <taxon>Bacillota</taxon>
        <taxon>Clostridia</taxon>
        <taxon>Peptostreptococcales</taxon>
        <taxon>Thermotaleaceae</taxon>
        <taxon>Anaerosolibacter</taxon>
    </lineage>
</organism>
<dbReference type="PANTHER" id="PTHR34580">
    <property type="match status" value="1"/>
</dbReference>
<evidence type="ECO:0000313" key="5">
    <source>
        <dbReference type="Proteomes" id="UP000579281"/>
    </source>
</evidence>
<evidence type="ECO:0000256" key="1">
    <source>
        <dbReference type="ARBA" id="ARBA00023015"/>
    </source>
</evidence>
<dbReference type="InterPro" id="IPR028349">
    <property type="entry name" value="PafC-like"/>
</dbReference>
<comment type="caution">
    <text evidence="4">The sequence shown here is derived from an EMBL/GenBank/DDBJ whole genome shotgun (WGS) entry which is preliminary data.</text>
</comment>
<dbReference type="InterPro" id="IPR036388">
    <property type="entry name" value="WH-like_DNA-bd_sf"/>
</dbReference>
<protein>
    <submittedName>
        <fullName evidence="4">Putative DNA-binding transcriptional regulator YafY</fullName>
    </submittedName>
</protein>
<accession>A0A841KLY4</accession>
<keyword evidence="1" id="KW-0805">Transcription regulation</keyword>
<dbReference type="InterPro" id="IPR026881">
    <property type="entry name" value="WYL_dom"/>
</dbReference>
<dbReference type="PROSITE" id="PS52050">
    <property type="entry name" value="WYL"/>
    <property type="match status" value="1"/>
</dbReference>
<keyword evidence="4" id="KW-0238">DNA-binding</keyword>
<feature type="domain" description="HTH deoR-type" evidence="3">
    <location>
        <begin position="2"/>
        <end position="57"/>
    </location>
</feature>
<evidence type="ECO:0000259" key="3">
    <source>
        <dbReference type="PROSITE" id="PS51000"/>
    </source>
</evidence>
<proteinExistence type="predicted"/>
<keyword evidence="2" id="KW-0804">Transcription</keyword>
<keyword evidence="5" id="KW-1185">Reference proteome</keyword>
<dbReference type="Pfam" id="PF08279">
    <property type="entry name" value="HTH_11"/>
    <property type="match status" value="1"/>
</dbReference>
<reference evidence="4 5" key="1">
    <citation type="submission" date="2020-08" db="EMBL/GenBank/DDBJ databases">
        <title>Genomic Encyclopedia of Type Strains, Phase IV (KMG-IV): sequencing the most valuable type-strain genomes for metagenomic binning, comparative biology and taxonomic classification.</title>
        <authorList>
            <person name="Goeker M."/>
        </authorList>
    </citation>
    <scope>NUCLEOTIDE SEQUENCE [LARGE SCALE GENOMIC DNA]</scope>
    <source>
        <strain evidence="4 5">DSM 103526</strain>
    </source>
</reference>
<dbReference type="InterPro" id="IPR013196">
    <property type="entry name" value="HTH_11"/>
</dbReference>
<dbReference type="Gene3D" id="1.10.10.10">
    <property type="entry name" value="Winged helix-like DNA-binding domain superfamily/Winged helix DNA-binding domain"/>
    <property type="match status" value="1"/>
</dbReference>
<dbReference type="Proteomes" id="UP000579281">
    <property type="component" value="Unassembled WGS sequence"/>
</dbReference>
<dbReference type="GO" id="GO:0003700">
    <property type="term" value="F:DNA-binding transcription factor activity"/>
    <property type="evidence" value="ECO:0007669"/>
    <property type="project" value="InterPro"/>
</dbReference>
<dbReference type="EMBL" id="JACHEN010000002">
    <property type="protein sequence ID" value="MBB6214413.1"/>
    <property type="molecule type" value="Genomic_DNA"/>
</dbReference>
<dbReference type="AlphaFoldDB" id="A0A841KLY4"/>
<dbReference type="Pfam" id="PF13280">
    <property type="entry name" value="WYL"/>
    <property type="match status" value="1"/>
</dbReference>
<dbReference type="PIRSF" id="PIRSF016838">
    <property type="entry name" value="PafC"/>
    <property type="match status" value="1"/>
</dbReference>